<proteinExistence type="inferred from homology"/>
<dbReference type="PANTHER" id="PTHR21015">
    <property type="entry name" value="UDP-N-ACETYLGLUCOSAMINE--N-ACETYLMURAMYL-(PENTAPEPTIDE) PYROPHOSPHORYL-UNDECAPRENOL N-ACETYLGLUCOSAMINE TRANSFERASE 1"/>
    <property type="match status" value="1"/>
</dbReference>
<feature type="domain" description="Glycosyl transferase family 28 C-terminal" evidence="12">
    <location>
        <begin position="180"/>
        <end position="334"/>
    </location>
</feature>
<keyword evidence="7 10" id="KW-0472">Membrane</keyword>
<dbReference type="GO" id="GO:0050511">
    <property type="term" value="F:undecaprenyldiphospho-muramoylpentapeptide beta-N-acetylglucosaminyltransferase activity"/>
    <property type="evidence" value="ECO:0007669"/>
    <property type="project" value="UniProtKB-UniRule"/>
</dbReference>
<evidence type="ECO:0000256" key="5">
    <source>
        <dbReference type="ARBA" id="ARBA00022960"/>
    </source>
</evidence>
<feature type="binding site" evidence="10">
    <location>
        <begin position="10"/>
        <end position="12"/>
    </location>
    <ligand>
        <name>UDP-N-acetyl-alpha-D-glucosamine</name>
        <dbReference type="ChEBI" id="CHEBI:57705"/>
    </ligand>
</feature>
<comment type="subcellular location">
    <subcellularLocation>
        <location evidence="10">Cell membrane</location>
        <topology evidence="10">Peripheral membrane protein</topology>
        <orientation evidence="10">Cytoplasmic side</orientation>
    </subcellularLocation>
</comment>
<dbReference type="GO" id="GO:0071555">
    <property type="term" value="P:cell wall organization"/>
    <property type="evidence" value="ECO:0007669"/>
    <property type="project" value="UniProtKB-KW"/>
</dbReference>
<dbReference type="CDD" id="cd03785">
    <property type="entry name" value="GT28_MurG"/>
    <property type="match status" value="1"/>
</dbReference>
<dbReference type="Pfam" id="PF03033">
    <property type="entry name" value="Glyco_transf_28"/>
    <property type="match status" value="1"/>
</dbReference>
<evidence type="ECO:0000256" key="1">
    <source>
        <dbReference type="ARBA" id="ARBA00022475"/>
    </source>
</evidence>
<name>A0A520MWQ9_9GAMM</name>
<dbReference type="Gene3D" id="3.40.50.2000">
    <property type="entry name" value="Glycogen Phosphorylase B"/>
    <property type="match status" value="2"/>
</dbReference>
<evidence type="ECO:0000256" key="7">
    <source>
        <dbReference type="ARBA" id="ARBA00023136"/>
    </source>
</evidence>
<comment type="pathway">
    <text evidence="10">Cell wall biogenesis; peptidoglycan biosynthesis.</text>
</comment>
<dbReference type="Pfam" id="PF04101">
    <property type="entry name" value="Glyco_tran_28_C"/>
    <property type="match status" value="1"/>
</dbReference>
<dbReference type="GO" id="GO:0005886">
    <property type="term" value="C:plasma membrane"/>
    <property type="evidence" value="ECO:0007669"/>
    <property type="project" value="UniProtKB-SubCell"/>
</dbReference>
<accession>A0A520MWQ9</accession>
<dbReference type="GO" id="GO:0008360">
    <property type="term" value="P:regulation of cell shape"/>
    <property type="evidence" value="ECO:0007669"/>
    <property type="project" value="UniProtKB-KW"/>
</dbReference>
<comment type="caution">
    <text evidence="13">The sequence shown here is derived from an EMBL/GenBank/DDBJ whole genome shotgun (WGS) entry which is preliminary data.</text>
</comment>
<evidence type="ECO:0000259" key="11">
    <source>
        <dbReference type="Pfam" id="PF03033"/>
    </source>
</evidence>
<dbReference type="EC" id="2.4.1.227" evidence="10"/>
<dbReference type="UniPathway" id="UPA00219"/>
<feature type="binding site" evidence="10">
    <location>
        <position position="122"/>
    </location>
    <ligand>
        <name>UDP-N-acetyl-alpha-D-glucosamine</name>
        <dbReference type="ChEBI" id="CHEBI:57705"/>
    </ligand>
</feature>
<keyword evidence="4 10" id="KW-0808">Transferase</keyword>
<dbReference type="SUPFAM" id="SSF53756">
    <property type="entry name" value="UDP-Glycosyltransferase/glycogen phosphorylase"/>
    <property type="match status" value="1"/>
</dbReference>
<feature type="binding site" evidence="10">
    <location>
        <position position="283"/>
    </location>
    <ligand>
        <name>UDP-N-acetyl-alpha-D-glucosamine</name>
        <dbReference type="ChEBI" id="CHEBI:57705"/>
    </ligand>
</feature>
<feature type="binding site" evidence="10">
    <location>
        <position position="159"/>
    </location>
    <ligand>
        <name>UDP-N-acetyl-alpha-D-glucosamine</name>
        <dbReference type="ChEBI" id="CHEBI:57705"/>
    </ligand>
</feature>
<keyword evidence="5 10" id="KW-0133">Cell shape</keyword>
<evidence type="ECO:0000256" key="9">
    <source>
        <dbReference type="ARBA" id="ARBA00023316"/>
    </source>
</evidence>
<dbReference type="InterPro" id="IPR006009">
    <property type="entry name" value="GlcNAc_MurG"/>
</dbReference>
<comment type="function">
    <text evidence="10">Cell wall formation. Catalyzes the transfer of a GlcNAc subunit on undecaprenyl-pyrophosphoryl-MurNAc-pentapeptide (lipid intermediate I) to form undecaprenyl-pyrophosphoryl-MurNAc-(pentapeptide)GlcNAc (lipid intermediate II).</text>
</comment>
<comment type="caution">
    <text evidence="10">Lacks conserved residue(s) required for the propagation of feature annotation.</text>
</comment>
<evidence type="ECO:0000256" key="8">
    <source>
        <dbReference type="ARBA" id="ARBA00023306"/>
    </source>
</evidence>
<keyword evidence="9 10" id="KW-0961">Cell wall biogenesis/degradation</keyword>
<keyword evidence="6 10" id="KW-0573">Peptidoglycan synthesis</keyword>
<dbReference type="PANTHER" id="PTHR21015:SF22">
    <property type="entry name" value="GLYCOSYLTRANSFERASE"/>
    <property type="match status" value="1"/>
</dbReference>
<gene>
    <name evidence="10" type="primary">murG</name>
    <name evidence="13" type="ORF">EVA94_00045</name>
</gene>
<dbReference type="GO" id="GO:0051991">
    <property type="term" value="F:UDP-N-acetyl-D-glucosamine:N-acetylmuramoyl-L-alanyl-D-glutamyl-meso-2,6-diaminopimelyl-D-alanyl-D-alanine-diphosphoundecaprenol 4-beta-N-acetylglucosaminlytransferase activity"/>
    <property type="evidence" value="ECO:0007669"/>
    <property type="project" value="RHEA"/>
</dbReference>
<dbReference type="AlphaFoldDB" id="A0A520MWQ9"/>
<keyword evidence="3 10" id="KW-0328">Glycosyltransferase</keyword>
<keyword evidence="2 10" id="KW-0132">Cell division</keyword>
<dbReference type="EMBL" id="SHBG01000001">
    <property type="protein sequence ID" value="RZO25651.1"/>
    <property type="molecule type" value="Genomic_DNA"/>
</dbReference>
<dbReference type="InterPro" id="IPR004276">
    <property type="entry name" value="GlycoTrans_28_N"/>
</dbReference>
<evidence type="ECO:0000256" key="2">
    <source>
        <dbReference type="ARBA" id="ARBA00022618"/>
    </source>
</evidence>
<dbReference type="GO" id="GO:0051301">
    <property type="term" value="P:cell division"/>
    <property type="evidence" value="ECO:0007669"/>
    <property type="project" value="UniProtKB-KW"/>
</dbReference>
<dbReference type="Proteomes" id="UP000315498">
    <property type="component" value="Unassembled WGS sequence"/>
</dbReference>
<dbReference type="GO" id="GO:0005975">
    <property type="term" value="P:carbohydrate metabolic process"/>
    <property type="evidence" value="ECO:0007669"/>
    <property type="project" value="InterPro"/>
</dbReference>
<comment type="catalytic activity">
    <reaction evidence="10">
        <text>di-trans,octa-cis-undecaprenyl diphospho-N-acetyl-alpha-D-muramoyl-L-alanyl-D-glutamyl-meso-2,6-diaminopimeloyl-D-alanyl-D-alanine + UDP-N-acetyl-alpha-D-glucosamine = di-trans,octa-cis-undecaprenyl diphospho-[N-acetyl-alpha-D-glucosaminyl-(1-&gt;4)]-N-acetyl-alpha-D-muramoyl-L-alanyl-D-glutamyl-meso-2,6-diaminopimeloyl-D-alanyl-D-alanine + UDP + H(+)</text>
        <dbReference type="Rhea" id="RHEA:31227"/>
        <dbReference type="ChEBI" id="CHEBI:15378"/>
        <dbReference type="ChEBI" id="CHEBI:57705"/>
        <dbReference type="ChEBI" id="CHEBI:58223"/>
        <dbReference type="ChEBI" id="CHEBI:61387"/>
        <dbReference type="ChEBI" id="CHEBI:61388"/>
        <dbReference type="EC" id="2.4.1.227"/>
    </reaction>
</comment>
<sequence>MKFLIVAAKTGGHVFPAASVARELIKNNHEVVFLGTGSKIEKDAYKNVSSKTYELSMVGFRGGNAIKKCIAISQVFLNIFKVLQIIYKEKIDGMFGFGGFITVPAGIGCWLKRKPVFLHEQNAILGSANKLLSKISKLNFLGFPIVGISKSVLSGNPIRESFITNLENSNFSNKEDSIRIYITGGSQGAEYFNKQIPSIFEDFPFNIKIKHQCGQNNLSQVKDTYLSHSIEAEVAEFYENPAEQMLWSNFVISRGGALSLSEITSLNRGAIIIPLPTSIDNHQFYNAKHIEKMKMGIIHQQTQSLENLKQILCNIIKNETYVSWKENANKTNINSSTIIVNQVEEYFKINEAI</sequence>
<comment type="similarity">
    <text evidence="10">Belongs to the glycosyltransferase 28 family. MurG subfamily.</text>
</comment>
<reference evidence="13 14" key="1">
    <citation type="submission" date="2019-02" db="EMBL/GenBank/DDBJ databases">
        <title>Prokaryotic population dynamics and viral predation in marine succession experiment using metagenomics: the confinement effect.</title>
        <authorList>
            <person name="Haro-Moreno J.M."/>
            <person name="Rodriguez-Valera F."/>
            <person name="Lopez-Perez M."/>
        </authorList>
    </citation>
    <scope>NUCLEOTIDE SEQUENCE [LARGE SCALE GENOMIC DNA]</scope>
    <source>
        <strain evidence="13">MED-G161</strain>
    </source>
</reference>
<protein>
    <recommendedName>
        <fullName evidence="10">UDP-N-acetylglucosamine--N-acetylmuramyl-(pentapeptide) pyrophosphoryl-undecaprenol N-acetylglucosamine transferase</fullName>
        <ecNumber evidence="10">2.4.1.227</ecNumber>
    </recommendedName>
    <alternativeName>
        <fullName evidence="10">Undecaprenyl-PP-MurNAc-pentapeptide-UDPGlcNAc GlcNAc transferase</fullName>
    </alternativeName>
</protein>
<evidence type="ECO:0000256" key="6">
    <source>
        <dbReference type="ARBA" id="ARBA00022984"/>
    </source>
</evidence>
<keyword evidence="8 10" id="KW-0131">Cell cycle</keyword>
<evidence type="ECO:0000256" key="10">
    <source>
        <dbReference type="HAMAP-Rule" id="MF_00033"/>
    </source>
</evidence>
<evidence type="ECO:0000256" key="4">
    <source>
        <dbReference type="ARBA" id="ARBA00022679"/>
    </source>
</evidence>
<evidence type="ECO:0000313" key="13">
    <source>
        <dbReference type="EMBL" id="RZO25651.1"/>
    </source>
</evidence>
<dbReference type="HAMAP" id="MF_00033">
    <property type="entry name" value="MurG"/>
    <property type="match status" value="1"/>
</dbReference>
<feature type="domain" description="Glycosyltransferase family 28 N-terminal" evidence="11">
    <location>
        <begin position="7"/>
        <end position="136"/>
    </location>
</feature>
<evidence type="ECO:0000313" key="14">
    <source>
        <dbReference type="Proteomes" id="UP000315498"/>
    </source>
</evidence>
<dbReference type="GO" id="GO:0009252">
    <property type="term" value="P:peptidoglycan biosynthetic process"/>
    <property type="evidence" value="ECO:0007669"/>
    <property type="project" value="UniProtKB-UniRule"/>
</dbReference>
<dbReference type="InterPro" id="IPR007235">
    <property type="entry name" value="Glyco_trans_28_C"/>
</dbReference>
<organism evidence="13 14">
    <name type="scientific">SAR86 cluster bacterium</name>
    <dbReference type="NCBI Taxonomy" id="2030880"/>
    <lineage>
        <taxon>Bacteria</taxon>
        <taxon>Pseudomonadati</taxon>
        <taxon>Pseudomonadota</taxon>
        <taxon>Gammaproteobacteria</taxon>
        <taxon>SAR86 cluster</taxon>
    </lineage>
</organism>
<keyword evidence="1 10" id="KW-1003">Cell membrane</keyword>
<evidence type="ECO:0000256" key="3">
    <source>
        <dbReference type="ARBA" id="ARBA00022676"/>
    </source>
</evidence>
<evidence type="ECO:0000259" key="12">
    <source>
        <dbReference type="Pfam" id="PF04101"/>
    </source>
</evidence>
<feature type="binding site" evidence="10">
    <location>
        <position position="186"/>
    </location>
    <ligand>
        <name>UDP-N-acetyl-alpha-D-glucosamine</name>
        <dbReference type="ChEBI" id="CHEBI:57705"/>
    </ligand>
</feature>